<gene>
    <name evidence="1" type="ORF">CEXT_459531</name>
</gene>
<organism evidence="1 2">
    <name type="scientific">Caerostris extrusa</name>
    <name type="common">Bark spider</name>
    <name type="synonym">Caerostris bankana</name>
    <dbReference type="NCBI Taxonomy" id="172846"/>
    <lineage>
        <taxon>Eukaryota</taxon>
        <taxon>Metazoa</taxon>
        <taxon>Ecdysozoa</taxon>
        <taxon>Arthropoda</taxon>
        <taxon>Chelicerata</taxon>
        <taxon>Arachnida</taxon>
        <taxon>Araneae</taxon>
        <taxon>Araneomorphae</taxon>
        <taxon>Entelegynae</taxon>
        <taxon>Araneoidea</taxon>
        <taxon>Araneidae</taxon>
        <taxon>Caerostris</taxon>
    </lineage>
</organism>
<dbReference type="Proteomes" id="UP001054945">
    <property type="component" value="Unassembled WGS sequence"/>
</dbReference>
<sequence length="130" mass="15255">MDRFQIGSEDIYPNDSCLSSAYWEAILPLYLVTSDAKQGPYKRPVWDEPSPHQLVQCGFLVWLNLDSRLYCWYALLGCTLRATPHFTHPNTLLPFSSLFSYNPPYGKFFHPSHSYVRRSPCPYYSYYRPE</sequence>
<dbReference type="EMBL" id="BPLR01005286">
    <property type="protein sequence ID" value="GIY01240.1"/>
    <property type="molecule type" value="Genomic_DNA"/>
</dbReference>
<reference evidence="1 2" key="1">
    <citation type="submission" date="2021-06" db="EMBL/GenBank/DDBJ databases">
        <title>Caerostris extrusa draft genome.</title>
        <authorList>
            <person name="Kono N."/>
            <person name="Arakawa K."/>
        </authorList>
    </citation>
    <scope>NUCLEOTIDE SEQUENCE [LARGE SCALE GENOMIC DNA]</scope>
</reference>
<name>A0AAV4PWW8_CAEEX</name>
<evidence type="ECO:0000313" key="1">
    <source>
        <dbReference type="EMBL" id="GIY01240.1"/>
    </source>
</evidence>
<protein>
    <submittedName>
        <fullName evidence="1">Uncharacterized protein</fullName>
    </submittedName>
</protein>
<accession>A0AAV4PWW8</accession>
<dbReference type="AlphaFoldDB" id="A0AAV4PWW8"/>
<comment type="caution">
    <text evidence="1">The sequence shown here is derived from an EMBL/GenBank/DDBJ whole genome shotgun (WGS) entry which is preliminary data.</text>
</comment>
<keyword evidence="2" id="KW-1185">Reference proteome</keyword>
<evidence type="ECO:0000313" key="2">
    <source>
        <dbReference type="Proteomes" id="UP001054945"/>
    </source>
</evidence>
<proteinExistence type="predicted"/>